<feature type="transmembrane region" description="Helical" evidence="9">
    <location>
        <begin position="114"/>
        <end position="136"/>
    </location>
</feature>
<dbReference type="PANTHER" id="PTHR32243">
    <property type="entry name" value="MALTOSE TRANSPORT SYSTEM PERMEASE-RELATED"/>
    <property type="match status" value="1"/>
</dbReference>
<evidence type="ECO:0000313" key="11">
    <source>
        <dbReference type="EMBL" id="TCL61926.1"/>
    </source>
</evidence>
<comment type="similarity">
    <text evidence="2">Belongs to the binding-protein-dependent transport system permease family. MalFG subfamily.</text>
</comment>
<keyword evidence="5" id="KW-0762">Sugar transport</keyword>
<evidence type="ECO:0000256" key="1">
    <source>
        <dbReference type="ARBA" id="ARBA00004651"/>
    </source>
</evidence>
<gene>
    <name evidence="11" type="ORF">EDC14_103028</name>
</gene>
<dbReference type="Pfam" id="PF00528">
    <property type="entry name" value="BPD_transp_1"/>
    <property type="match status" value="1"/>
</dbReference>
<feature type="domain" description="ABC transmembrane type-1" evidence="10">
    <location>
        <begin position="77"/>
        <end position="269"/>
    </location>
</feature>
<comment type="caution">
    <text evidence="11">The sequence shown here is derived from an EMBL/GenBank/DDBJ whole genome shotgun (WGS) entry which is preliminary data.</text>
</comment>
<dbReference type="InterPro" id="IPR000515">
    <property type="entry name" value="MetI-like"/>
</dbReference>
<dbReference type="PANTHER" id="PTHR32243:SF50">
    <property type="entry name" value="MALTOSE_MALTODEXTRIN TRANSPORT SYSTEM PERMEASE PROTEIN MALG"/>
    <property type="match status" value="1"/>
</dbReference>
<dbReference type="PROSITE" id="PS50928">
    <property type="entry name" value="ABC_TM1"/>
    <property type="match status" value="1"/>
</dbReference>
<dbReference type="Gene3D" id="1.10.3720.10">
    <property type="entry name" value="MetI-like"/>
    <property type="match status" value="1"/>
</dbReference>
<evidence type="ECO:0000256" key="4">
    <source>
        <dbReference type="ARBA" id="ARBA00022475"/>
    </source>
</evidence>
<dbReference type="AlphaFoldDB" id="A0A4R1R8F5"/>
<evidence type="ECO:0000259" key="10">
    <source>
        <dbReference type="PROSITE" id="PS50928"/>
    </source>
</evidence>
<dbReference type="RefSeq" id="WP_132016051.1">
    <property type="nucleotide sequence ID" value="NZ_SLUN01000030.1"/>
</dbReference>
<keyword evidence="3 9" id="KW-0813">Transport</keyword>
<evidence type="ECO:0000313" key="12">
    <source>
        <dbReference type="Proteomes" id="UP000295008"/>
    </source>
</evidence>
<dbReference type="InterPro" id="IPR050901">
    <property type="entry name" value="BP-dep_ABC_trans_perm"/>
</dbReference>
<keyword evidence="12" id="KW-1185">Reference proteome</keyword>
<reference evidence="11 12" key="1">
    <citation type="submission" date="2019-03" db="EMBL/GenBank/DDBJ databases">
        <title>Genomic Encyclopedia of Type Strains, Phase IV (KMG-IV): sequencing the most valuable type-strain genomes for metagenomic binning, comparative biology and taxonomic classification.</title>
        <authorList>
            <person name="Goeker M."/>
        </authorList>
    </citation>
    <scope>NUCLEOTIDE SEQUENCE [LARGE SCALE GENOMIC DNA]</scope>
    <source>
        <strain evidence="11 12">LX-B</strain>
    </source>
</reference>
<accession>A0A4R1R8F5</accession>
<feature type="transmembrane region" description="Helical" evidence="9">
    <location>
        <begin position="189"/>
        <end position="214"/>
    </location>
</feature>
<dbReference type="SUPFAM" id="SSF161098">
    <property type="entry name" value="MetI-like"/>
    <property type="match status" value="1"/>
</dbReference>
<feature type="transmembrane region" description="Helical" evidence="9">
    <location>
        <begin position="251"/>
        <end position="269"/>
    </location>
</feature>
<dbReference type="CDD" id="cd06261">
    <property type="entry name" value="TM_PBP2"/>
    <property type="match status" value="1"/>
</dbReference>
<keyword evidence="6 9" id="KW-0812">Transmembrane</keyword>
<evidence type="ECO:0000256" key="9">
    <source>
        <dbReference type="RuleBase" id="RU363032"/>
    </source>
</evidence>
<feature type="transmembrane region" description="Helical" evidence="9">
    <location>
        <begin position="15"/>
        <end position="36"/>
    </location>
</feature>
<evidence type="ECO:0000256" key="6">
    <source>
        <dbReference type="ARBA" id="ARBA00022692"/>
    </source>
</evidence>
<sequence length="284" mass="31898">MKSPAWRLSDQHREWLLNGIAIAICAVFLFPIYWLIVTSLKTEAEIFRTPPTLFPTAVQFKNYIVESSGGFSIYRSFFNSMLISLSTMVISMALSTPAAYGMARYNMSFKKTMLLLFLVTQMMPPTLILTPLFIIFKQARVLNTYLAPIIADCTIAIPFSVLTLRTYFLSIPKELEESARIDGCNKFVAFMRIMIPVSYPGVIVSAAFSFLFAWGNLIYPLTYLTNQAMRPLTAGIYNFIIAEYGISWNRVMAFGVLTVLPVIVIFISLQKYLVGGLTTGTVKG</sequence>
<name>A0A4R1R8F5_HYDET</name>
<dbReference type="InterPro" id="IPR035906">
    <property type="entry name" value="MetI-like_sf"/>
</dbReference>
<evidence type="ECO:0000256" key="3">
    <source>
        <dbReference type="ARBA" id="ARBA00022448"/>
    </source>
</evidence>
<keyword evidence="4" id="KW-1003">Cell membrane</keyword>
<evidence type="ECO:0000256" key="7">
    <source>
        <dbReference type="ARBA" id="ARBA00022989"/>
    </source>
</evidence>
<evidence type="ECO:0000256" key="2">
    <source>
        <dbReference type="ARBA" id="ARBA00009047"/>
    </source>
</evidence>
<dbReference type="GO" id="GO:0005886">
    <property type="term" value="C:plasma membrane"/>
    <property type="evidence" value="ECO:0007669"/>
    <property type="project" value="UniProtKB-SubCell"/>
</dbReference>
<protein>
    <submittedName>
        <fullName evidence="11">Carbohydrate ABC transporter membrane protein 2 (CUT1 family)</fullName>
    </submittedName>
</protein>
<feature type="transmembrane region" description="Helical" evidence="9">
    <location>
        <begin position="81"/>
        <end position="102"/>
    </location>
</feature>
<evidence type="ECO:0000256" key="5">
    <source>
        <dbReference type="ARBA" id="ARBA00022597"/>
    </source>
</evidence>
<dbReference type="Proteomes" id="UP000295008">
    <property type="component" value="Unassembled WGS sequence"/>
</dbReference>
<keyword evidence="8 9" id="KW-0472">Membrane</keyword>
<dbReference type="GO" id="GO:0055085">
    <property type="term" value="P:transmembrane transport"/>
    <property type="evidence" value="ECO:0007669"/>
    <property type="project" value="InterPro"/>
</dbReference>
<organism evidence="11 12">
    <name type="scientific">Hydrogenispora ethanolica</name>
    <dbReference type="NCBI Taxonomy" id="1082276"/>
    <lineage>
        <taxon>Bacteria</taxon>
        <taxon>Bacillati</taxon>
        <taxon>Bacillota</taxon>
        <taxon>Hydrogenispora</taxon>
    </lineage>
</organism>
<feature type="transmembrane region" description="Helical" evidence="9">
    <location>
        <begin position="142"/>
        <end position="168"/>
    </location>
</feature>
<dbReference type="EMBL" id="SLUN01000030">
    <property type="protein sequence ID" value="TCL61926.1"/>
    <property type="molecule type" value="Genomic_DNA"/>
</dbReference>
<keyword evidence="7 9" id="KW-1133">Transmembrane helix</keyword>
<evidence type="ECO:0000256" key="8">
    <source>
        <dbReference type="ARBA" id="ARBA00023136"/>
    </source>
</evidence>
<proteinExistence type="inferred from homology"/>
<dbReference type="OrthoDB" id="9794684at2"/>
<comment type="subcellular location">
    <subcellularLocation>
        <location evidence="1 9">Cell membrane</location>
        <topology evidence="1 9">Multi-pass membrane protein</topology>
    </subcellularLocation>
</comment>